<evidence type="ECO:0000256" key="4">
    <source>
        <dbReference type="ARBA" id="ARBA00022840"/>
    </source>
</evidence>
<comment type="caution">
    <text evidence="9">The sequence shown here is derived from an EMBL/GenBank/DDBJ whole genome shotgun (WGS) entry which is preliminary data.</text>
</comment>
<dbReference type="InterPro" id="IPR036597">
    <property type="entry name" value="Fido-like_dom_sf"/>
</dbReference>
<dbReference type="Pfam" id="PF02661">
    <property type="entry name" value="Fic"/>
    <property type="match status" value="1"/>
</dbReference>
<comment type="catalytic activity">
    <reaction evidence="6">
        <text>L-threonyl-[protein] + ATP = 3-O-(5'-adenylyl)-L-threonyl-[protein] + diphosphate</text>
        <dbReference type="Rhea" id="RHEA:54292"/>
        <dbReference type="Rhea" id="RHEA-COMP:11060"/>
        <dbReference type="Rhea" id="RHEA-COMP:13847"/>
        <dbReference type="ChEBI" id="CHEBI:30013"/>
        <dbReference type="ChEBI" id="CHEBI:30616"/>
        <dbReference type="ChEBI" id="CHEBI:33019"/>
        <dbReference type="ChEBI" id="CHEBI:138113"/>
        <dbReference type="EC" id="2.7.7.108"/>
    </reaction>
</comment>
<keyword evidence="1 9" id="KW-0808">Transferase</keyword>
<dbReference type="NCBIfam" id="NF007672">
    <property type="entry name" value="PRK10347.1"/>
    <property type="match status" value="1"/>
</dbReference>
<accession>A0ABT8TGS4</accession>
<dbReference type="SUPFAM" id="SSF140931">
    <property type="entry name" value="Fic-like"/>
    <property type="match status" value="1"/>
</dbReference>
<keyword evidence="4" id="KW-0067">ATP-binding</keyword>
<evidence type="ECO:0000256" key="5">
    <source>
        <dbReference type="ARBA" id="ARBA00034531"/>
    </source>
</evidence>
<protein>
    <recommendedName>
        <fullName evidence="5">protein adenylyltransferase</fullName>
        <ecNumber evidence="5">2.7.7.108</ecNumber>
    </recommendedName>
</protein>
<dbReference type="EMBL" id="JAULRT010000060">
    <property type="protein sequence ID" value="MDO3383297.1"/>
    <property type="molecule type" value="Genomic_DNA"/>
</dbReference>
<name>A0ABT8TGS4_9GAMM</name>
<evidence type="ECO:0000256" key="3">
    <source>
        <dbReference type="ARBA" id="ARBA00022741"/>
    </source>
</evidence>
<evidence type="ECO:0000256" key="6">
    <source>
        <dbReference type="ARBA" id="ARBA00047939"/>
    </source>
</evidence>
<evidence type="ECO:0000256" key="2">
    <source>
        <dbReference type="ARBA" id="ARBA00022695"/>
    </source>
</evidence>
<evidence type="ECO:0000313" key="10">
    <source>
        <dbReference type="Proteomes" id="UP001168380"/>
    </source>
</evidence>
<evidence type="ECO:0000256" key="1">
    <source>
        <dbReference type="ARBA" id="ARBA00022679"/>
    </source>
</evidence>
<feature type="domain" description="Fido" evidence="8">
    <location>
        <begin position="54"/>
        <end position="191"/>
    </location>
</feature>
<keyword evidence="10" id="KW-1185">Reference proteome</keyword>
<dbReference type="PROSITE" id="PS51459">
    <property type="entry name" value="FIDO"/>
    <property type="match status" value="1"/>
</dbReference>
<gene>
    <name evidence="9" type="ORF">QWI16_14035</name>
</gene>
<evidence type="ECO:0000313" key="9">
    <source>
        <dbReference type="EMBL" id="MDO3383297.1"/>
    </source>
</evidence>
<dbReference type="GO" id="GO:0016740">
    <property type="term" value="F:transferase activity"/>
    <property type="evidence" value="ECO:0007669"/>
    <property type="project" value="UniProtKB-KW"/>
</dbReference>
<sequence length="197" mass="22509">MVDKYGTGEDPACYPGTSTLRNLLNIKDPSKLEEAERDISFHSAQEVEFSPPPYDLDYLCYLHKRLFQDIYAWAGDIRTIDISKGHTRFCTASRLRPEASKLFTTLAEQHFFEGMSRAHLVFSIAELYGEVNMLHPFREGNGRAQRLLFEHLIVNAGYEVSWAPARRQTWLEANVAAVQCDYRPLTAIFDRCIGTAL</sequence>
<evidence type="ECO:0000259" key="8">
    <source>
        <dbReference type="PROSITE" id="PS51459"/>
    </source>
</evidence>
<reference evidence="9" key="1">
    <citation type="submission" date="2023-07" db="EMBL/GenBank/DDBJ databases">
        <title>Gilvimarinus algae sp. nov., isolated from the surface of Kelp.</title>
        <authorList>
            <person name="Sun Y.Y."/>
            <person name="Gong Y."/>
            <person name="Du Z.J."/>
        </authorList>
    </citation>
    <scope>NUCLEOTIDE SEQUENCE</scope>
    <source>
        <strain evidence="9">SDUM040014</strain>
    </source>
</reference>
<dbReference type="RefSeq" id="WP_302714066.1">
    <property type="nucleotide sequence ID" value="NZ_JAULRT010000060.1"/>
</dbReference>
<comment type="catalytic activity">
    <reaction evidence="7">
        <text>L-tyrosyl-[protein] + ATP = O-(5'-adenylyl)-L-tyrosyl-[protein] + diphosphate</text>
        <dbReference type="Rhea" id="RHEA:54288"/>
        <dbReference type="Rhea" id="RHEA-COMP:10136"/>
        <dbReference type="Rhea" id="RHEA-COMP:13846"/>
        <dbReference type="ChEBI" id="CHEBI:30616"/>
        <dbReference type="ChEBI" id="CHEBI:33019"/>
        <dbReference type="ChEBI" id="CHEBI:46858"/>
        <dbReference type="ChEBI" id="CHEBI:83624"/>
        <dbReference type="EC" id="2.7.7.108"/>
    </reaction>
</comment>
<dbReference type="InterPro" id="IPR003812">
    <property type="entry name" value="Fido"/>
</dbReference>
<dbReference type="EC" id="2.7.7.108" evidence="5"/>
<evidence type="ECO:0000256" key="7">
    <source>
        <dbReference type="ARBA" id="ARBA00048696"/>
    </source>
</evidence>
<keyword evidence="3" id="KW-0547">Nucleotide-binding</keyword>
<keyword evidence="2" id="KW-0548">Nucleotidyltransferase</keyword>
<dbReference type="Gene3D" id="1.10.3290.10">
    <property type="entry name" value="Fido-like domain"/>
    <property type="match status" value="1"/>
</dbReference>
<dbReference type="PANTHER" id="PTHR39560:SF1">
    <property type="entry name" value="PROTEIN ADENYLYLTRANSFERASE FIC-RELATED"/>
    <property type="match status" value="1"/>
</dbReference>
<proteinExistence type="predicted"/>
<organism evidence="9 10">
    <name type="scientific">Gilvimarinus algae</name>
    <dbReference type="NCBI Taxonomy" id="3058037"/>
    <lineage>
        <taxon>Bacteria</taxon>
        <taxon>Pseudomonadati</taxon>
        <taxon>Pseudomonadota</taxon>
        <taxon>Gammaproteobacteria</taxon>
        <taxon>Cellvibrionales</taxon>
        <taxon>Cellvibrionaceae</taxon>
        <taxon>Gilvimarinus</taxon>
    </lineage>
</organism>
<dbReference type="Proteomes" id="UP001168380">
    <property type="component" value="Unassembled WGS sequence"/>
</dbReference>
<dbReference type="PANTHER" id="PTHR39560">
    <property type="entry name" value="PROTEIN ADENYLYLTRANSFERASE FIC-RELATED"/>
    <property type="match status" value="1"/>
</dbReference>